<evidence type="ECO:0000313" key="13">
    <source>
        <dbReference type="EMBL" id="MEM6249702.1"/>
    </source>
</evidence>
<dbReference type="Pfam" id="PF22679">
    <property type="entry name" value="T1R_D3-like"/>
    <property type="match status" value="1"/>
</dbReference>
<dbReference type="CDD" id="cd18800">
    <property type="entry name" value="SF2_C_EcoR124I-like"/>
    <property type="match status" value="1"/>
</dbReference>
<dbReference type="InterPro" id="IPR027417">
    <property type="entry name" value="P-loop_NTPase"/>
</dbReference>
<dbReference type="InterPro" id="IPR014001">
    <property type="entry name" value="Helicase_ATP-bd"/>
</dbReference>
<dbReference type="GO" id="GO:0009035">
    <property type="term" value="F:type I site-specific deoxyribonuclease activity"/>
    <property type="evidence" value="ECO:0007669"/>
    <property type="project" value="UniProtKB-EC"/>
</dbReference>
<proteinExistence type="inferred from homology"/>
<organism evidence="13 14">
    <name type="scientific">Shewanella vaxholmensis</name>
    <dbReference type="NCBI Taxonomy" id="3063535"/>
    <lineage>
        <taxon>Bacteria</taxon>
        <taxon>Pseudomonadati</taxon>
        <taxon>Pseudomonadota</taxon>
        <taxon>Gammaproteobacteria</taxon>
        <taxon>Alteromonadales</taxon>
        <taxon>Shewanellaceae</taxon>
        <taxon>Shewanella</taxon>
    </lineage>
</organism>
<dbReference type="Gene3D" id="3.40.50.300">
    <property type="entry name" value="P-loop containing nucleotide triphosphate hydrolases"/>
    <property type="match status" value="2"/>
</dbReference>
<keyword evidence="6" id="KW-0255">Endonuclease</keyword>
<evidence type="ECO:0000256" key="9">
    <source>
        <dbReference type="ARBA" id="ARBA00023125"/>
    </source>
</evidence>
<dbReference type="SUPFAM" id="SSF52540">
    <property type="entry name" value="P-loop containing nucleoside triphosphate hydrolases"/>
    <property type="match status" value="1"/>
</dbReference>
<keyword evidence="5 10" id="KW-0680">Restriction system</keyword>
<keyword evidence="4 10" id="KW-0547">Nucleotide-binding</keyword>
<gene>
    <name evidence="13" type="ORF">AAGS29_13950</name>
</gene>
<accession>A0ABU9UTW5</accession>
<keyword evidence="7 10" id="KW-0378">Hydrolase</keyword>
<evidence type="ECO:0000256" key="2">
    <source>
        <dbReference type="ARBA" id="ARBA00008598"/>
    </source>
</evidence>
<dbReference type="Pfam" id="PF04313">
    <property type="entry name" value="HSDR_N"/>
    <property type="match status" value="1"/>
</dbReference>
<keyword evidence="8 10" id="KW-0067">ATP-binding</keyword>
<dbReference type="InterPro" id="IPR007409">
    <property type="entry name" value="Restrct_endonuc_type1_HsdR_N"/>
</dbReference>
<dbReference type="PANTHER" id="PTHR30195">
    <property type="entry name" value="TYPE I SITE-SPECIFIC DEOXYRIBONUCLEASE PROTEIN SUBUNIT M AND R"/>
    <property type="match status" value="1"/>
</dbReference>
<dbReference type="EC" id="3.1.21.3" evidence="10"/>
<evidence type="ECO:0000256" key="3">
    <source>
        <dbReference type="ARBA" id="ARBA00022722"/>
    </source>
</evidence>
<reference evidence="13 14" key="1">
    <citation type="submission" date="2024-04" db="EMBL/GenBank/DDBJ databases">
        <title>Novel Shewanella species isolated from Baltic Sea sediments.</title>
        <authorList>
            <person name="Martin-Rodriguez A.J."/>
            <person name="Fernandez-Juarez V."/>
            <person name="Valeriano V.D."/>
            <person name="Mihindukulasooriya I."/>
            <person name="Ceresnova L."/>
            <person name="Joffre E."/>
            <person name="Jensie-Markopoulos S."/>
            <person name="Moore E.R.B."/>
            <person name="Sjoling A."/>
        </authorList>
    </citation>
    <scope>NUCLEOTIDE SEQUENCE [LARGE SCALE GENOMIC DNA]</scope>
    <source>
        <strain evidence="13 14">VAX-SP0-0CM-1</strain>
    </source>
</reference>
<evidence type="ECO:0000313" key="14">
    <source>
        <dbReference type="Proteomes" id="UP001489333"/>
    </source>
</evidence>
<keyword evidence="3" id="KW-0540">Nuclease</keyword>
<dbReference type="InterPro" id="IPR004473">
    <property type="entry name" value="Restrct_endonuc_typeI_HsdR"/>
</dbReference>
<comment type="similarity">
    <text evidence="2 10">Belongs to the HsdR family.</text>
</comment>
<dbReference type="InterPro" id="IPR040980">
    <property type="entry name" value="SWI2_SNF2"/>
</dbReference>
<name>A0ABU9UTW5_9GAMM</name>
<evidence type="ECO:0000256" key="10">
    <source>
        <dbReference type="RuleBase" id="RU364115"/>
    </source>
</evidence>
<evidence type="ECO:0000256" key="7">
    <source>
        <dbReference type="ARBA" id="ARBA00022801"/>
    </source>
</evidence>
<comment type="subunit">
    <text evidence="10">The type I restriction/modification system is composed of three polypeptides R, M and S.</text>
</comment>
<dbReference type="Proteomes" id="UP001489333">
    <property type="component" value="Unassembled WGS sequence"/>
</dbReference>
<evidence type="ECO:0000256" key="1">
    <source>
        <dbReference type="ARBA" id="ARBA00000851"/>
    </source>
</evidence>
<dbReference type="CDD" id="cd22332">
    <property type="entry name" value="HsdR_N"/>
    <property type="match status" value="1"/>
</dbReference>
<dbReference type="NCBIfam" id="TIGR00348">
    <property type="entry name" value="hsdR"/>
    <property type="match status" value="1"/>
</dbReference>
<dbReference type="EMBL" id="JBCHKU010000019">
    <property type="protein sequence ID" value="MEM6249702.1"/>
    <property type="molecule type" value="Genomic_DNA"/>
</dbReference>
<dbReference type="Pfam" id="PF18766">
    <property type="entry name" value="SWI2_SNF2"/>
    <property type="match status" value="1"/>
</dbReference>
<dbReference type="InterPro" id="IPR055180">
    <property type="entry name" value="HsdR_RecA-like_helicase_dom_2"/>
</dbReference>
<evidence type="ECO:0000256" key="11">
    <source>
        <dbReference type="SAM" id="Coils"/>
    </source>
</evidence>
<evidence type="ECO:0000256" key="8">
    <source>
        <dbReference type="ARBA" id="ARBA00022840"/>
    </source>
</evidence>
<comment type="caution">
    <text evidence="13">The sequence shown here is derived from an EMBL/GenBank/DDBJ whole genome shotgun (WGS) entry which is preliminary data.</text>
</comment>
<comment type="catalytic activity">
    <reaction evidence="1 10">
        <text>Endonucleolytic cleavage of DNA to give random double-stranded fragments with terminal 5'-phosphates, ATP is simultaneously hydrolyzed.</text>
        <dbReference type="EC" id="3.1.21.3"/>
    </reaction>
</comment>
<keyword evidence="9 10" id="KW-0238">DNA-binding</keyword>
<feature type="coiled-coil region" evidence="11">
    <location>
        <begin position="947"/>
        <end position="974"/>
    </location>
</feature>
<keyword evidence="14" id="KW-1185">Reference proteome</keyword>
<evidence type="ECO:0000259" key="12">
    <source>
        <dbReference type="PROSITE" id="PS51192"/>
    </source>
</evidence>
<evidence type="ECO:0000256" key="5">
    <source>
        <dbReference type="ARBA" id="ARBA00022747"/>
    </source>
</evidence>
<evidence type="ECO:0000256" key="4">
    <source>
        <dbReference type="ARBA" id="ARBA00022741"/>
    </source>
</evidence>
<dbReference type="SMART" id="SM00487">
    <property type="entry name" value="DEXDc"/>
    <property type="match status" value="1"/>
</dbReference>
<dbReference type="InterPro" id="IPR051268">
    <property type="entry name" value="Type-I_R_enzyme_R_subunit"/>
</dbReference>
<dbReference type="CDD" id="cd18030">
    <property type="entry name" value="DEXHc_RE_I_HsdR"/>
    <property type="match status" value="1"/>
</dbReference>
<feature type="domain" description="Helicase ATP-binding" evidence="12">
    <location>
        <begin position="280"/>
        <end position="470"/>
    </location>
</feature>
<sequence>MSTVGQKERATQNRVVKFFQNELGYRYLGDWKDRQANRNVESHILANWLADRGVSELLINRALRKLDIATALGEGKKLYDANKEVYRLLRYGVKEKEGAGEQNQTVWLIDWQHPEANDFAIAEEVTVKGDQLSPKTKRPDLVLYVNGIALGVIELKRSSVSVSEGIRQNLDNQKKDFIRNFFTTMQLVMAGNDTQGVRYGTIETTEKYYLEWKENLEWKDPAIITSVDKTENASTLLDSHLGQLCNKSRFLQLIHDFIVFDSGVKKTCRHNQYFGIQAARKHITSRHGGIIWHTQGSGKSLTMVWLAKWIRENVADSRVLIITDRTELDEQIEKVFIGVDEFIYRTKSGSDLVASLNKPNPWLLCSLVHKFGRNGEALDDNAGVGGDDEATDDFIAAMTRNLPKDFSVKGNLFVFVDECHRTQSGKLHTAMKSLLSGKEGPEAMFIGFTGTPLMKKDKKKSLEIFGPYIHTYKFNEAVLDGVVLDLRYEARDIDQHLTSEKKIDQWFEAKTKGLSHLAKMQLKQKWGTMQKVLSSKSRLEKIVSDILMDMELKPRLMDGRGNAMLVCASVHQACVVYDLFSKTDLHDKCAIVTSYQPVAGSIKGEESGEGLTEKLFKYDVYRKMLASYFEQSEDEAAKRVEEFEKKVKKRFIDEPGQMRLLIVVDKLLTGFDAPSATYLYIDKSMADHNLFQAICRVNRLDGEDKEYGYIIDYKDLFRSLDKALKDYTAEAFDAYDAEDVAGLLKDRLVQAREDLDNALETVRAICEPVETPRHTQDFIHYFCGKSGVSYDADTRSEQETLRLTLYTAVAKLLRAYANLANEMEQAGYTTEESIQIKAEVVFYEKVRDEVKLASGDLLEMKRFEPAMRHLLDMYIRADDSEVLMDFEDFGLIDLVINNNGEGMDKLPKGLRDNEDAMAEAIENNVRKTIVDENPVNPKYFDQMSTLLEELIKQRREKALNYQEYLEKIRELAKKVVNPVGASQSSYPDSIDTAAKQAIFDNFGNDEVLTTKIDTAVRFTKRADWLGDRFKEREIANAIREETASYGIDVAAIMELIKAQKEYH</sequence>
<comment type="function">
    <text evidence="10">Subunit R is required for both nuclease and ATPase activities, but not for modification.</text>
</comment>
<dbReference type="RefSeq" id="WP_342902215.1">
    <property type="nucleotide sequence ID" value="NZ_JBCHKU010000019.1"/>
</dbReference>
<protein>
    <recommendedName>
        <fullName evidence="10">Type I restriction enzyme endonuclease subunit</fullName>
        <shortName evidence="10">R protein</shortName>
        <ecNumber evidence="10">3.1.21.3</ecNumber>
    </recommendedName>
</protein>
<keyword evidence="11" id="KW-0175">Coiled coil</keyword>
<evidence type="ECO:0000256" key="6">
    <source>
        <dbReference type="ARBA" id="ARBA00022759"/>
    </source>
</evidence>
<dbReference type="Gene3D" id="3.90.1570.50">
    <property type="match status" value="1"/>
</dbReference>
<dbReference type="PANTHER" id="PTHR30195:SF15">
    <property type="entry name" value="TYPE I RESTRICTION ENZYME HINDI ENDONUCLEASE SUBUNIT"/>
    <property type="match status" value="1"/>
</dbReference>
<dbReference type="PROSITE" id="PS51192">
    <property type="entry name" value="HELICASE_ATP_BIND_1"/>
    <property type="match status" value="1"/>
</dbReference>